<protein>
    <submittedName>
        <fullName evidence="1">Uncharacterized protein</fullName>
    </submittedName>
</protein>
<organism evidence="1 2">
    <name type="scientific">Saprospira grandis (strain Lewin)</name>
    <dbReference type="NCBI Taxonomy" id="984262"/>
    <lineage>
        <taxon>Bacteria</taxon>
        <taxon>Pseudomonadati</taxon>
        <taxon>Bacteroidota</taxon>
        <taxon>Saprospiria</taxon>
        <taxon>Saprospirales</taxon>
        <taxon>Saprospiraceae</taxon>
        <taxon>Saprospira</taxon>
    </lineage>
</organism>
<dbReference type="STRING" id="984262.SGRA_3923"/>
<dbReference type="EMBL" id="CP002831">
    <property type="protein sequence ID" value="AFC26638.1"/>
    <property type="molecule type" value="Genomic_DNA"/>
</dbReference>
<keyword evidence="2" id="KW-1185">Reference proteome</keyword>
<gene>
    <name evidence="1" type="ordered locus">SGRA_3923</name>
</gene>
<evidence type="ECO:0000313" key="2">
    <source>
        <dbReference type="Proteomes" id="UP000007519"/>
    </source>
</evidence>
<sequence length="257" mass="30131">MISCRASVDVNEEKKGNWSAALEFKDVTYFSCDELIKNHFIDSTFEIDQITVKYNKYIHSSDTSVYDIDTILLNKEYDVKFLIEKNYTYGSEYISVLGKEFLIDSLFFPNNSSRYQKVLFFADEIYRFKDKRYLLLNARRRIPYQVIPTSYGLLLFIEGKEIKNYFTFESSMPDICACFGDIDEDAQLDYIAWENVYQLAQEHLIVADTAHLYSFREGEQQVIGQFILGPSWQRREALKGIRSNGMAYDSVLQLDFK</sequence>
<proteinExistence type="predicted"/>
<dbReference type="AlphaFoldDB" id="H6L747"/>
<name>H6L747_SAPGL</name>
<reference evidence="1 2" key="1">
    <citation type="journal article" date="2012" name="Stand. Genomic Sci.">
        <title>Complete genome sequencing and analysis of Saprospira grandis str. Lewin, a predatory marine bacterium.</title>
        <authorList>
            <person name="Saw J.H."/>
            <person name="Yuryev A."/>
            <person name="Kanbe M."/>
            <person name="Hou S."/>
            <person name="Young A.G."/>
            <person name="Aizawa S."/>
            <person name="Alam M."/>
        </authorList>
    </citation>
    <scope>NUCLEOTIDE SEQUENCE [LARGE SCALE GENOMIC DNA]</scope>
    <source>
        <strain evidence="1 2">Lewin</strain>
    </source>
</reference>
<accession>H6L747</accession>
<dbReference type="OrthoDB" id="9818387at2"/>
<dbReference type="KEGG" id="sgn:SGRA_3923"/>
<evidence type="ECO:0000313" key="1">
    <source>
        <dbReference type="EMBL" id="AFC26638.1"/>
    </source>
</evidence>
<dbReference type="Proteomes" id="UP000007519">
    <property type="component" value="Chromosome"/>
</dbReference>
<dbReference type="HOGENOM" id="CLU_1081380_0_0_10"/>